<evidence type="ECO:0000313" key="6">
    <source>
        <dbReference type="EMBL" id="BBY05195.1"/>
    </source>
</evidence>
<dbReference type="Pfam" id="PF00440">
    <property type="entry name" value="TetR_N"/>
    <property type="match status" value="1"/>
</dbReference>
<keyword evidence="1" id="KW-0805">Transcription regulation</keyword>
<dbReference type="RefSeq" id="WP_083084833.1">
    <property type="nucleotide sequence ID" value="NZ_AP022583.1"/>
</dbReference>
<dbReference type="KEGG" id="mnv:MNVI_05130"/>
<organism evidence="6 9">
    <name type="scientific">Mycobacterium noviomagense</name>
    <dbReference type="NCBI Taxonomy" id="459858"/>
    <lineage>
        <taxon>Bacteria</taxon>
        <taxon>Bacillati</taxon>
        <taxon>Actinomycetota</taxon>
        <taxon>Actinomycetes</taxon>
        <taxon>Mycobacteriales</taxon>
        <taxon>Mycobacteriaceae</taxon>
        <taxon>Mycobacterium</taxon>
    </lineage>
</organism>
<reference evidence="6" key="3">
    <citation type="submission" date="2020-02" db="EMBL/GenBank/DDBJ databases">
        <authorList>
            <person name="Matsumoto Y."/>
            <person name="Motooka D."/>
            <person name="Nakamura S."/>
        </authorList>
    </citation>
    <scope>NUCLEOTIDE SEQUENCE</scope>
    <source>
        <strain evidence="6">JCM 16367</strain>
    </source>
</reference>
<evidence type="ECO:0000256" key="4">
    <source>
        <dbReference type="PROSITE-ProRule" id="PRU00335"/>
    </source>
</evidence>
<dbReference type="PROSITE" id="PS50977">
    <property type="entry name" value="HTH_TETR_2"/>
    <property type="match status" value="1"/>
</dbReference>
<sequence length="194" mass="21088">MKATTAKLGRRGAAVRAAVLEATVAELVDHGIDGVTVAAVAARAGVHETSVYRRWRTREDLIVDALLDRSETHIPVPDTGSLRGDLIELARRVIGYLSSRIGAALVRMSTLIVADKYLDQARANFLSSRLAATRVVVDRAIERGELPPGTDAGLVLEMLVAPLHMRTIMTGEPLTDDLPERLVDILLDGLRPRR</sequence>
<evidence type="ECO:0000313" key="7">
    <source>
        <dbReference type="EMBL" id="ORB18198.1"/>
    </source>
</evidence>
<dbReference type="EMBL" id="AP022583">
    <property type="protein sequence ID" value="BBY05195.1"/>
    <property type="molecule type" value="Genomic_DNA"/>
</dbReference>
<dbReference type="Gene3D" id="1.10.10.60">
    <property type="entry name" value="Homeodomain-like"/>
    <property type="match status" value="1"/>
</dbReference>
<dbReference type="PANTHER" id="PTHR30055:SF148">
    <property type="entry name" value="TETR-FAMILY TRANSCRIPTIONAL REGULATOR"/>
    <property type="match status" value="1"/>
</dbReference>
<dbReference type="SUPFAM" id="SSF48498">
    <property type="entry name" value="Tetracyclin repressor-like, C-terminal domain"/>
    <property type="match status" value="1"/>
</dbReference>
<dbReference type="InterPro" id="IPR001647">
    <property type="entry name" value="HTH_TetR"/>
</dbReference>
<dbReference type="Pfam" id="PF16859">
    <property type="entry name" value="TetR_C_11"/>
    <property type="match status" value="1"/>
</dbReference>
<keyword evidence="8" id="KW-1185">Reference proteome</keyword>
<dbReference type="InterPro" id="IPR036271">
    <property type="entry name" value="Tet_transcr_reg_TetR-rel_C_sf"/>
</dbReference>
<dbReference type="GO" id="GO:0000976">
    <property type="term" value="F:transcription cis-regulatory region binding"/>
    <property type="evidence" value="ECO:0007669"/>
    <property type="project" value="TreeGrafter"/>
</dbReference>
<dbReference type="Gene3D" id="1.10.357.10">
    <property type="entry name" value="Tetracycline Repressor, domain 2"/>
    <property type="match status" value="1"/>
</dbReference>
<protein>
    <submittedName>
        <fullName evidence="6">TetR family transcriptional regulator</fullName>
    </submittedName>
</protein>
<dbReference type="GO" id="GO:0003700">
    <property type="term" value="F:DNA-binding transcription factor activity"/>
    <property type="evidence" value="ECO:0007669"/>
    <property type="project" value="TreeGrafter"/>
</dbReference>
<dbReference type="OrthoDB" id="9796019at2"/>
<dbReference type="EMBL" id="MVIC01000002">
    <property type="protein sequence ID" value="ORB18198.1"/>
    <property type="molecule type" value="Genomic_DNA"/>
</dbReference>
<keyword evidence="3" id="KW-0804">Transcription</keyword>
<dbReference type="InterPro" id="IPR050109">
    <property type="entry name" value="HTH-type_TetR-like_transc_reg"/>
</dbReference>
<name>A0A7I7P9F7_9MYCO</name>
<feature type="DNA-binding region" description="H-T-H motif" evidence="4">
    <location>
        <begin position="36"/>
        <end position="55"/>
    </location>
</feature>
<dbReference type="InterPro" id="IPR011075">
    <property type="entry name" value="TetR_C"/>
</dbReference>
<evidence type="ECO:0000313" key="8">
    <source>
        <dbReference type="Proteomes" id="UP000192374"/>
    </source>
</evidence>
<dbReference type="Proteomes" id="UP000466894">
    <property type="component" value="Chromosome"/>
</dbReference>
<reference evidence="6 9" key="2">
    <citation type="journal article" date="2019" name="Emerg. Microbes Infect.">
        <title>Comprehensive subspecies identification of 175 nontuberculous mycobacteria species based on 7547 genomic profiles.</title>
        <authorList>
            <person name="Matsumoto Y."/>
            <person name="Kinjo T."/>
            <person name="Motooka D."/>
            <person name="Nabeya D."/>
            <person name="Jung N."/>
            <person name="Uechi K."/>
            <person name="Horii T."/>
            <person name="Iida T."/>
            <person name="Fujita J."/>
            <person name="Nakamura S."/>
        </authorList>
    </citation>
    <scope>NUCLEOTIDE SEQUENCE [LARGE SCALE GENOMIC DNA]</scope>
    <source>
        <strain evidence="6 9">JCM 16367</strain>
    </source>
</reference>
<evidence type="ECO:0000256" key="1">
    <source>
        <dbReference type="ARBA" id="ARBA00023015"/>
    </source>
</evidence>
<proteinExistence type="predicted"/>
<evidence type="ECO:0000256" key="2">
    <source>
        <dbReference type="ARBA" id="ARBA00023125"/>
    </source>
</evidence>
<feature type="domain" description="HTH tetR-type" evidence="5">
    <location>
        <begin position="13"/>
        <end position="73"/>
    </location>
</feature>
<evidence type="ECO:0000259" key="5">
    <source>
        <dbReference type="PROSITE" id="PS50977"/>
    </source>
</evidence>
<dbReference type="AlphaFoldDB" id="A0A7I7P9F7"/>
<dbReference type="PANTHER" id="PTHR30055">
    <property type="entry name" value="HTH-TYPE TRANSCRIPTIONAL REGULATOR RUTR"/>
    <property type="match status" value="1"/>
</dbReference>
<keyword evidence="2 4" id="KW-0238">DNA-binding</keyword>
<gene>
    <name evidence="7" type="ORF">BST37_01885</name>
    <name evidence="6" type="ORF">MNVI_05130</name>
</gene>
<dbReference type="Proteomes" id="UP000192374">
    <property type="component" value="Unassembled WGS sequence"/>
</dbReference>
<accession>A0A7I7P9F7</accession>
<dbReference type="InterPro" id="IPR009057">
    <property type="entry name" value="Homeodomain-like_sf"/>
</dbReference>
<evidence type="ECO:0000313" key="9">
    <source>
        <dbReference type="Proteomes" id="UP000466894"/>
    </source>
</evidence>
<dbReference type="SUPFAM" id="SSF46689">
    <property type="entry name" value="Homeodomain-like"/>
    <property type="match status" value="1"/>
</dbReference>
<reference evidence="7 8" key="1">
    <citation type="submission" date="2017-02" db="EMBL/GenBank/DDBJ databases">
        <title>The new phylogeny of genus Mycobacterium.</title>
        <authorList>
            <person name="Tortoli E."/>
            <person name="Trovato A."/>
            <person name="Cirillo D.M."/>
        </authorList>
    </citation>
    <scope>NUCLEOTIDE SEQUENCE [LARGE SCALE GENOMIC DNA]</scope>
    <source>
        <strain evidence="7 8">DSM 45145</strain>
    </source>
</reference>
<evidence type="ECO:0000256" key="3">
    <source>
        <dbReference type="ARBA" id="ARBA00023163"/>
    </source>
</evidence>